<evidence type="ECO:0000313" key="2">
    <source>
        <dbReference type="Proteomes" id="UP001162992"/>
    </source>
</evidence>
<proteinExistence type="predicted"/>
<protein>
    <submittedName>
        <fullName evidence="1">Uncharacterized protein</fullName>
    </submittedName>
</protein>
<gene>
    <name evidence="1" type="ORF">O6H91_07G106000</name>
</gene>
<reference evidence="2" key="1">
    <citation type="journal article" date="2024" name="Proc. Natl. Acad. Sci. U.S.A.">
        <title>Extraordinary preservation of gene collinearity over three hundred million years revealed in homosporous lycophytes.</title>
        <authorList>
            <person name="Li C."/>
            <person name="Wickell D."/>
            <person name="Kuo L.Y."/>
            <person name="Chen X."/>
            <person name="Nie B."/>
            <person name="Liao X."/>
            <person name="Peng D."/>
            <person name="Ji J."/>
            <person name="Jenkins J."/>
            <person name="Williams M."/>
            <person name="Shu S."/>
            <person name="Plott C."/>
            <person name="Barry K."/>
            <person name="Rajasekar S."/>
            <person name="Grimwood J."/>
            <person name="Han X."/>
            <person name="Sun S."/>
            <person name="Hou Z."/>
            <person name="He W."/>
            <person name="Dai G."/>
            <person name="Sun C."/>
            <person name="Schmutz J."/>
            <person name="Leebens-Mack J.H."/>
            <person name="Li F.W."/>
            <person name="Wang L."/>
        </authorList>
    </citation>
    <scope>NUCLEOTIDE SEQUENCE [LARGE SCALE GENOMIC DNA]</scope>
    <source>
        <strain evidence="2">cv. PW_Plant_1</strain>
    </source>
</reference>
<dbReference type="Proteomes" id="UP001162992">
    <property type="component" value="Chromosome 7"/>
</dbReference>
<evidence type="ECO:0000313" key="1">
    <source>
        <dbReference type="EMBL" id="KAJ7550556.1"/>
    </source>
</evidence>
<dbReference type="EMBL" id="CM055098">
    <property type="protein sequence ID" value="KAJ7550556.1"/>
    <property type="molecule type" value="Genomic_DNA"/>
</dbReference>
<accession>A0ACC2D8B2</accession>
<organism evidence="1 2">
    <name type="scientific">Diphasiastrum complanatum</name>
    <name type="common">Issler's clubmoss</name>
    <name type="synonym">Lycopodium complanatum</name>
    <dbReference type="NCBI Taxonomy" id="34168"/>
    <lineage>
        <taxon>Eukaryota</taxon>
        <taxon>Viridiplantae</taxon>
        <taxon>Streptophyta</taxon>
        <taxon>Embryophyta</taxon>
        <taxon>Tracheophyta</taxon>
        <taxon>Lycopodiopsida</taxon>
        <taxon>Lycopodiales</taxon>
        <taxon>Lycopodiaceae</taxon>
        <taxon>Lycopodioideae</taxon>
        <taxon>Diphasiastrum</taxon>
    </lineage>
</organism>
<sequence>MDKAADESVPSAQDLAGNNAAGTMAQGGSILHDQRLSAVLETEPQPFEKTHAVQAEGIQFNSRNELEHSMQEIPFENSRPTPAEDIVIDSRNEVVFLLEITSETMSGLVDQLLETLVEVQNLRDQIVYVINEANAADDVRNQMNSERSDDAQQHINEQNDSQLGSPGTQELHEGEVIDAGEIHGDTEDEASILEELYEMCQRDLANASNQNMGGSQNEEGEVSEAAGFLQSQMNSERNNNAKQNELQLRPPLTETEMIDAYLEGKLRP</sequence>
<name>A0ACC2D8B2_DIPCM</name>
<comment type="caution">
    <text evidence="1">The sequence shown here is derived from an EMBL/GenBank/DDBJ whole genome shotgun (WGS) entry which is preliminary data.</text>
</comment>
<keyword evidence="2" id="KW-1185">Reference proteome</keyword>